<dbReference type="Proteomes" id="UP000828048">
    <property type="component" value="Chromosome 10"/>
</dbReference>
<reference evidence="1 2" key="1">
    <citation type="journal article" date="2021" name="Hortic Res">
        <title>High-quality reference genome and annotation aids understanding of berry development for evergreen blueberry (Vaccinium darrowii).</title>
        <authorList>
            <person name="Yu J."/>
            <person name="Hulse-Kemp A.M."/>
            <person name="Babiker E."/>
            <person name="Staton M."/>
        </authorList>
    </citation>
    <scope>NUCLEOTIDE SEQUENCE [LARGE SCALE GENOMIC DNA]</scope>
    <source>
        <strain evidence="2">cv. NJ 8807/NJ 8810</strain>
        <tissue evidence="1">Young leaf</tissue>
    </source>
</reference>
<dbReference type="EMBL" id="CM037160">
    <property type="protein sequence ID" value="KAH7840972.1"/>
    <property type="molecule type" value="Genomic_DNA"/>
</dbReference>
<name>A0ACB7XJL2_9ERIC</name>
<evidence type="ECO:0000313" key="2">
    <source>
        <dbReference type="Proteomes" id="UP000828048"/>
    </source>
</evidence>
<accession>A0ACB7XJL2</accession>
<organism evidence="1 2">
    <name type="scientific">Vaccinium darrowii</name>
    <dbReference type="NCBI Taxonomy" id="229202"/>
    <lineage>
        <taxon>Eukaryota</taxon>
        <taxon>Viridiplantae</taxon>
        <taxon>Streptophyta</taxon>
        <taxon>Embryophyta</taxon>
        <taxon>Tracheophyta</taxon>
        <taxon>Spermatophyta</taxon>
        <taxon>Magnoliopsida</taxon>
        <taxon>eudicotyledons</taxon>
        <taxon>Gunneridae</taxon>
        <taxon>Pentapetalae</taxon>
        <taxon>asterids</taxon>
        <taxon>Ericales</taxon>
        <taxon>Ericaceae</taxon>
        <taxon>Vaccinioideae</taxon>
        <taxon>Vaccinieae</taxon>
        <taxon>Vaccinium</taxon>
    </lineage>
</organism>
<proteinExistence type="predicted"/>
<sequence length="467" mass="52687">MLILSWNAQGLGRPLTFQVLQGLYRAHRPGVVFLMETKNNSNKLESIRKRLQFSFSWYVEPQGLSGGLALWWTSEVSISVLSSSKNLIAATLSSSPPSSSWLLTCVYADSIYSNRSLMWDDLQSLGSSFNGPWLCIGDFNEVSSIWEKQGGREINSNRLERFNNFVSDSGLIDLEFKGINYTWTNKREGDDNIRERIDKALANTLWRLKFPNAQVFHEPIVGSDHAPLVLNCCVPLKRVKRVFRFESMWTTSPNCQDVIANSWTSDIDGSNMFVWCKKLKFCRKALKLWSKNEFGNNRIRLAKLKQQLYDLQLANPSPDNTKAQKCVIQEMEEAYSREEMEDGVWCTSEDEINGCIAEYFSNLFQDQGNREMDQVLGAIDSCITPDMNAKLLSPILPEEIKRAAFQMGALKAPGPDGFPGSIEKEEPAIRDRSCRAAKKGGVKQTLLPIVMGTNGKGDFVGLKGWVN</sequence>
<keyword evidence="2" id="KW-1185">Reference proteome</keyword>
<gene>
    <name evidence="1" type="ORF">Vadar_024028</name>
</gene>
<protein>
    <submittedName>
        <fullName evidence="1">Uncharacterized protein</fullName>
    </submittedName>
</protein>
<evidence type="ECO:0000313" key="1">
    <source>
        <dbReference type="EMBL" id="KAH7840972.1"/>
    </source>
</evidence>
<comment type="caution">
    <text evidence="1">The sequence shown here is derived from an EMBL/GenBank/DDBJ whole genome shotgun (WGS) entry which is preliminary data.</text>
</comment>